<evidence type="ECO:0000256" key="2">
    <source>
        <dbReference type="ARBA" id="ARBA00022723"/>
    </source>
</evidence>
<sequence length="299" mass="32479">MTTPQKSPAAETWQIGKVTVHRIAEVPLRGFGRWLLPQATPDVVAESTWLSPFYVDDDGQLLGSVHAFAVQVGDTRVLVDAGVGNGKARPFPAWDHLSTPFLDRLAEAGFTPGNVDVVINTHLHQDHVGWNTRLDGDRWVPTFTNARYVSAQAEYDYWGGVELEPDQREMFTDSIDPVREAGLLDPVDVPDAGVEVAPGVTIVPAPGHTPGQVMVRLDGGDRAAVISADCLHHPVQFARTAMCATVDVDAEQATRTRRALFADLAGTDSVLFGSHFDAPSAGLVRKDGDHYRFLPVELD</sequence>
<dbReference type="EMBL" id="JAGEOK010000005">
    <property type="protein sequence ID" value="MBO2437615.1"/>
    <property type="molecule type" value="Genomic_DNA"/>
</dbReference>
<organism evidence="6 7">
    <name type="scientific">Actinomadura nitritigenes</name>
    <dbReference type="NCBI Taxonomy" id="134602"/>
    <lineage>
        <taxon>Bacteria</taxon>
        <taxon>Bacillati</taxon>
        <taxon>Actinomycetota</taxon>
        <taxon>Actinomycetes</taxon>
        <taxon>Streptosporangiales</taxon>
        <taxon>Thermomonosporaceae</taxon>
        <taxon>Actinomadura</taxon>
    </lineage>
</organism>
<evidence type="ECO:0000313" key="7">
    <source>
        <dbReference type="Proteomes" id="UP000666915"/>
    </source>
</evidence>
<keyword evidence="4" id="KW-0862">Zinc</keyword>
<dbReference type="CDD" id="cd16277">
    <property type="entry name" value="metallo-hydrolase-like_MBL-fold"/>
    <property type="match status" value="1"/>
</dbReference>
<feature type="domain" description="Metallo-beta-lactamase" evidence="5">
    <location>
        <begin position="64"/>
        <end position="275"/>
    </location>
</feature>
<dbReference type="PANTHER" id="PTHR42978:SF6">
    <property type="entry name" value="QUORUM-QUENCHING LACTONASE YTNP-RELATED"/>
    <property type="match status" value="1"/>
</dbReference>
<dbReference type="SMART" id="SM00849">
    <property type="entry name" value="Lactamase_B"/>
    <property type="match status" value="1"/>
</dbReference>
<dbReference type="InterPro" id="IPR001279">
    <property type="entry name" value="Metallo-B-lactamas"/>
</dbReference>
<reference evidence="6 7" key="1">
    <citation type="submission" date="2021-03" db="EMBL/GenBank/DDBJ databases">
        <authorList>
            <person name="Kanchanasin P."/>
            <person name="Saeng-In P."/>
            <person name="Phongsopitanun W."/>
            <person name="Yuki M."/>
            <person name="Kudo T."/>
            <person name="Ohkuma M."/>
            <person name="Tanasupawat S."/>
        </authorList>
    </citation>
    <scope>NUCLEOTIDE SEQUENCE [LARGE SCALE GENOMIC DNA]</scope>
    <source>
        <strain evidence="6 7">L46</strain>
    </source>
</reference>
<evidence type="ECO:0000259" key="5">
    <source>
        <dbReference type="SMART" id="SM00849"/>
    </source>
</evidence>
<dbReference type="Pfam" id="PF00753">
    <property type="entry name" value="Lactamase_B"/>
    <property type="match status" value="1"/>
</dbReference>
<evidence type="ECO:0000256" key="3">
    <source>
        <dbReference type="ARBA" id="ARBA00022801"/>
    </source>
</evidence>
<evidence type="ECO:0000313" key="6">
    <source>
        <dbReference type="EMBL" id="MBO2437615.1"/>
    </source>
</evidence>
<protein>
    <submittedName>
        <fullName evidence="6">MBL fold metallo-hydrolase</fullName>
    </submittedName>
</protein>
<dbReference type="SUPFAM" id="SSF56281">
    <property type="entry name" value="Metallo-hydrolase/oxidoreductase"/>
    <property type="match status" value="1"/>
</dbReference>
<accession>A0ABS3QUX0</accession>
<comment type="similarity">
    <text evidence="1">Belongs to the metallo-beta-lactamase superfamily.</text>
</comment>
<dbReference type="InterPro" id="IPR051013">
    <property type="entry name" value="MBL_superfamily_lactonases"/>
</dbReference>
<proteinExistence type="inferred from homology"/>
<gene>
    <name evidence="6" type="ORF">J4557_08805</name>
</gene>
<evidence type="ECO:0000256" key="1">
    <source>
        <dbReference type="ARBA" id="ARBA00007749"/>
    </source>
</evidence>
<comment type="caution">
    <text evidence="6">The sequence shown here is derived from an EMBL/GenBank/DDBJ whole genome shotgun (WGS) entry which is preliminary data.</text>
</comment>
<keyword evidence="3" id="KW-0378">Hydrolase</keyword>
<dbReference type="Gene3D" id="3.60.15.10">
    <property type="entry name" value="Ribonuclease Z/Hydroxyacylglutathione hydrolase-like"/>
    <property type="match status" value="1"/>
</dbReference>
<dbReference type="PANTHER" id="PTHR42978">
    <property type="entry name" value="QUORUM-QUENCHING LACTONASE YTNP-RELATED-RELATED"/>
    <property type="match status" value="1"/>
</dbReference>
<dbReference type="RefSeq" id="WP_208265949.1">
    <property type="nucleotide sequence ID" value="NZ_BAAAGM010000026.1"/>
</dbReference>
<name>A0ABS3QUX0_9ACTN</name>
<keyword evidence="7" id="KW-1185">Reference proteome</keyword>
<evidence type="ECO:0000256" key="4">
    <source>
        <dbReference type="ARBA" id="ARBA00022833"/>
    </source>
</evidence>
<dbReference type="Proteomes" id="UP000666915">
    <property type="component" value="Unassembled WGS sequence"/>
</dbReference>
<keyword evidence="2" id="KW-0479">Metal-binding</keyword>
<dbReference type="InterPro" id="IPR036866">
    <property type="entry name" value="RibonucZ/Hydroxyglut_hydro"/>
</dbReference>